<dbReference type="PANTHER" id="PTHR37166:SF1">
    <property type="entry name" value="PROTEIN FLAG"/>
    <property type="match status" value="1"/>
</dbReference>
<dbReference type="InterPro" id="IPR035924">
    <property type="entry name" value="FlaG-like_sf"/>
</dbReference>
<evidence type="ECO:0000256" key="1">
    <source>
        <dbReference type="SAM" id="MobiDB-lite"/>
    </source>
</evidence>
<dbReference type="SUPFAM" id="SSF160214">
    <property type="entry name" value="FlaG-like"/>
    <property type="match status" value="1"/>
</dbReference>
<dbReference type="AlphaFoldDB" id="B8GT46"/>
<evidence type="ECO:0000313" key="3">
    <source>
        <dbReference type="Proteomes" id="UP000002383"/>
    </source>
</evidence>
<accession>B8GT46</accession>
<keyword evidence="3" id="KW-1185">Reference proteome</keyword>
<feature type="region of interest" description="Disordered" evidence="1">
    <location>
        <begin position="1"/>
        <end position="53"/>
    </location>
</feature>
<dbReference type="EMBL" id="CP001339">
    <property type="protein sequence ID" value="ACL73061.1"/>
    <property type="molecule type" value="Genomic_DNA"/>
</dbReference>
<dbReference type="InterPro" id="IPR005186">
    <property type="entry name" value="FlaG"/>
</dbReference>
<proteinExistence type="predicted"/>
<organism evidence="2 3">
    <name type="scientific">Thioalkalivibrio sulfidiphilus (strain HL-EbGR7)</name>
    <dbReference type="NCBI Taxonomy" id="396588"/>
    <lineage>
        <taxon>Bacteria</taxon>
        <taxon>Pseudomonadati</taxon>
        <taxon>Pseudomonadota</taxon>
        <taxon>Gammaproteobacteria</taxon>
        <taxon>Chromatiales</taxon>
        <taxon>Ectothiorhodospiraceae</taxon>
        <taxon>Thioalkalivibrio</taxon>
    </lineage>
</organism>
<dbReference type="Pfam" id="PF03646">
    <property type="entry name" value="FlaG"/>
    <property type="match status" value="1"/>
</dbReference>
<dbReference type="RefSeq" id="WP_012638540.1">
    <property type="nucleotide sequence ID" value="NC_011901.1"/>
</dbReference>
<protein>
    <submittedName>
        <fullName evidence="2">Flagellar protein FlaG protein</fullName>
    </submittedName>
</protein>
<sequence>MKDMLINPMPQASVPAPAPVRKPDTAAAGGKTEPPPAAAAGKDLPAPSAPEMPELDLSGVVESLNDYMQSVRRDLRFSVDDFSGRTVITVLDSESQEVIRQIPPESVQALAEYLRDQGGLDSFGVAEKA</sequence>
<keyword evidence="2" id="KW-0969">Cilium</keyword>
<dbReference type="HOGENOM" id="CLU_120910_4_3_6"/>
<gene>
    <name evidence="2" type="ordered locus">Tgr7_1980</name>
</gene>
<keyword evidence="2" id="KW-0282">Flagellum</keyword>
<dbReference type="Proteomes" id="UP000002383">
    <property type="component" value="Chromosome"/>
</dbReference>
<evidence type="ECO:0000313" key="2">
    <source>
        <dbReference type="EMBL" id="ACL73061.1"/>
    </source>
</evidence>
<dbReference type="STRING" id="396588.Tgr7_1980"/>
<keyword evidence="2" id="KW-0966">Cell projection</keyword>
<dbReference type="KEGG" id="tgr:Tgr7_1980"/>
<name>B8GT46_THISH</name>
<dbReference type="PANTHER" id="PTHR37166">
    <property type="entry name" value="PROTEIN FLAG"/>
    <property type="match status" value="1"/>
</dbReference>
<reference evidence="2 3" key="1">
    <citation type="journal article" date="2011" name="Stand. Genomic Sci.">
        <title>Complete genome sequence of 'Thioalkalivibrio sulfidophilus' HL-EbGr7.</title>
        <authorList>
            <person name="Muyzer G."/>
            <person name="Sorokin D.Y."/>
            <person name="Mavromatis K."/>
            <person name="Lapidus A."/>
            <person name="Clum A."/>
            <person name="Ivanova N."/>
            <person name="Pati A."/>
            <person name="d'Haeseleer P."/>
            <person name="Woyke T."/>
            <person name="Kyrpides N.C."/>
        </authorList>
    </citation>
    <scope>NUCLEOTIDE SEQUENCE [LARGE SCALE GENOMIC DNA]</scope>
    <source>
        <strain evidence="2 3">HL-EbGR7</strain>
    </source>
</reference>
<dbReference type="eggNOG" id="COG1334">
    <property type="taxonomic scope" value="Bacteria"/>
</dbReference>
<dbReference type="Gene3D" id="3.30.160.170">
    <property type="entry name" value="FlaG-like"/>
    <property type="match status" value="1"/>
</dbReference>